<protein>
    <submittedName>
        <fullName evidence="1">Uncharacterized protein</fullName>
    </submittedName>
</protein>
<accession>A0ACC2F9Q0</accession>
<reference evidence="1" key="1">
    <citation type="submission" date="2021-05" db="EMBL/GenBank/DDBJ databases">
        <authorList>
            <person name="Pan Q."/>
            <person name="Jouanno E."/>
            <person name="Zahm M."/>
            <person name="Klopp C."/>
            <person name="Cabau C."/>
            <person name="Louis A."/>
            <person name="Berthelot C."/>
            <person name="Parey E."/>
            <person name="Roest Crollius H."/>
            <person name="Montfort J."/>
            <person name="Robinson-Rechavi M."/>
            <person name="Bouchez O."/>
            <person name="Lampietro C."/>
            <person name="Lopez Roques C."/>
            <person name="Donnadieu C."/>
            <person name="Postlethwait J."/>
            <person name="Bobe J."/>
            <person name="Dillon D."/>
            <person name="Chandos A."/>
            <person name="von Hippel F."/>
            <person name="Guiguen Y."/>
        </authorList>
    </citation>
    <scope>NUCLEOTIDE SEQUENCE</scope>
    <source>
        <strain evidence="1">YG-Jan2019</strain>
    </source>
</reference>
<evidence type="ECO:0000313" key="2">
    <source>
        <dbReference type="Proteomes" id="UP001157502"/>
    </source>
</evidence>
<name>A0ACC2F9Q0_DALPE</name>
<evidence type="ECO:0000313" key="1">
    <source>
        <dbReference type="EMBL" id="KAJ7988093.1"/>
    </source>
</evidence>
<organism evidence="1 2">
    <name type="scientific">Dallia pectoralis</name>
    <name type="common">Alaska blackfish</name>
    <dbReference type="NCBI Taxonomy" id="75939"/>
    <lineage>
        <taxon>Eukaryota</taxon>
        <taxon>Metazoa</taxon>
        <taxon>Chordata</taxon>
        <taxon>Craniata</taxon>
        <taxon>Vertebrata</taxon>
        <taxon>Euteleostomi</taxon>
        <taxon>Actinopterygii</taxon>
        <taxon>Neopterygii</taxon>
        <taxon>Teleostei</taxon>
        <taxon>Protacanthopterygii</taxon>
        <taxon>Esociformes</taxon>
        <taxon>Umbridae</taxon>
        <taxon>Dallia</taxon>
    </lineage>
</organism>
<dbReference type="EMBL" id="CM055758">
    <property type="protein sequence ID" value="KAJ7988093.1"/>
    <property type="molecule type" value="Genomic_DNA"/>
</dbReference>
<keyword evidence="2" id="KW-1185">Reference proteome</keyword>
<comment type="caution">
    <text evidence="1">The sequence shown here is derived from an EMBL/GenBank/DDBJ whole genome shotgun (WGS) entry which is preliminary data.</text>
</comment>
<dbReference type="Proteomes" id="UP001157502">
    <property type="component" value="Chromosome 31"/>
</dbReference>
<proteinExistence type="predicted"/>
<sequence length="389" mass="42360">MHILSLVVSAMAFGRCSLLSWSDCGVDFRAPASTDISVTCGTMSIDLAIVFCPAIYCGYNESLLILNGMLDDPACRGTLDDGVSPAVLRFSFPINEAKACGSVFRTFSASGTGIFGDFSSVQRVNISGVVVSSDTGTGTVTYRSDLKYFFSCAYPLEYLMDNTQMTVAASSISVQDKNGSFISTLSVELFNDISFAAPMVFPKTGIELRTPIYTQVKAIDLSTHLHVFLHRCYATVSPQSQNSTIHDLFVPCSLGKNTIIHQNGVGHRARFSFPAFRFLEQQDRKTSTYFIHCLIRLCESATCVLLLQCKNPVKRSAVEQTELMTVSSPAIIIRAEGVLAAEVQTGTSEHFYILRRKVAVVTGGIALIIVVVTAIAGIFYRTFKARTQA</sequence>
<gene>
    <name evidence="1" type="ORF">DPEC_G00320050</name>
</gene>